<dbReference type="AlphaFoldDB" id="A0A239DFH0"/>
<evidence type="ECO:0000313" key="1">
    <source>
        <dbReference type="EMBL" id="SNS31145.1"/>
    </source>
</evidence>
<dbReference type="EMBL" id="FZOO01000003">
    <property type="protein sequence ID" value="SNS31145.1"/>
    <property type="molecule type" value="Genomic_DNA"/>
</dbReference>
<accession>A0A239DFH0</accession>
<organism evidence="1 2">
    <name type="scientific">Geodermatophilus pulveris</name>
    <dbReference type="NCBI Taxonomy" id="1564159"/>
    <lineage>
        <taxon>Bacteria</taxon>
        <taxon>Bacillati</taxon>
        <taxon>Actinomycetota</taxon>
        <taxon>Actinomycetes</taxon>
        <taxon>Geodermatophilales</taxon>
        <taxon>Geodermatophilaceae</taxon>
        <taxon>Geodermatophilus</taxon>
    </lineage>
</organism>
<dbReference type="Proteomes" id="UP000198373">
    <property type="component" value="Unassembled WGS sequence"/>
</dbReference>
<dbReference type="RefSeq" id="WP_089304976.1">
    <property type="nucleotide sequence ID" value="NZ_FZOO01000003.1"/>
</dbReference>
<name>A0A239DFH0_9ACTN</name>
<sequence>MGWIGPVVGGQEHEGWVVPLFADGAQGAGTTSARGVLVARRPDDGPRDGDRVRLTYRDGATAEGVWSDGTVLGGHGIMPADAGGPVHCEVIDQAEEAEEWRPDAEVAGWVAGCTCGWRGTPWARVTGWELADPAARRLAVAGPWADLEAADETRVIAEWRRHIAGWQALEDVEAAAARQAAATRALDEAVQTAVAAGASWADIARAAGLTGRTAAERWSARE</sequence>
<gene>
    <name evidence="1" type="ORF">SAMN06893096_103165</name>
</gene>
<reference evidence="2" key="1">
    <citation type="submission" date="2017-06" db="EMBL/GenBank/DDBJ databases">
        <authorList>
            <person name="Varghese N."/>
            <person name="Submissions S."/>
        </authorList>
    </citation>
    <scope>NUCLEOTIDE SEQUENCE [LARGE SCALE GENOMIC DNA]</scope>
    <source>
        <strain evidence="2">DSM 46839</strain>
    </source>
</reference>
<protein>
    <submittedName>
        <fullName evidence="1">Uncharacterized protein</fullName>
    </submittedName>
</protein>
<evidence type="ECO:0000313" key="2">
    <source>
        <dbReference type="Proteomes" id="UP000198373"/>
    </source>
</evidence>
<keyword evidence="2" id="KW-1185">Reference proteome</keyword>
<proteinExistence type="predicted"/>
<dbReference type="OrthoDB" id="3579809at2"/>